<feature type="transmembrane region" description="Helical" evidence="5">
    <location>
        <begin position="64"/>
        <end position="82"/>
    </location>
</feature>
<dbReference type="RefSeq" id="WP_243803091.1">
    <property type="nucleotide sequence ID" value="NZ_JALHAT010000066.1"/>
</dbReference>
<dbReference type="Gene3D" id="1.20.120.1630">
    <property type="match status" value="1"/>
</dbReference>
<comment type="subcellular location">
    <subcellularLocation>
        <location evidence="1">Membrane</location>
        <topology evidence="1">Multi-pass membrane protein</topology>
    </subcellularLocation>
</comment>
<feature type="transmembrane region" description="Helical" evidence="5">
    <location>
        <begin position="140"/>
        <end position="162"/>
    </location>
</feature>
<organism evidence="6 7">
    <name type="scientific">Novosphingobium mangrovi</name>
    <name type="common">ex Hu et al. 2023</name>
    <dbReference type="NCBI Taxonomy" id="2930094"/>
    <lineage>
        <taxon>Bacteria</taxon>
        <taxon>Pseudomonadati</taxon>
        <taxon>Pseudomonadota</taxon>
        <taxon>Alphaproteobacteria</taxon>
        <taxon>Sphingomonadales</taxon>
        <taxon>Sphingomonadaceae</taxon>
        <taxon>Novosphingobium</taxon>
    </lineage>
</organism>
<keyword evidence="2 5" id="KW-0812">Transmembrane</keyword>
<gene>
    <name evidence="6" type="ORF">MTR65_19380</name>
</gene>
<name>A0ABT0AI42_9SPHN</name>
<evidence type="ECO:0000256" key="5">
    <source>
        <dbReference type="SAM" id="Phobius"/>
    </source>
</evidence>
<evidence type="ECO:0000313" key="6">
    <source>
        <dbReference type="EMBL" id="MCJ1962852.1"/>
    </source>
</evidence>
<keyword evidence="4 5" id="KW-0472">Membrane</keyword>
<feature type="transmembrane region" description="Helical" evidence="5">
    <location>
        <begin position="271"/>
        <end position="291"/>
    </location>
</feature>
<dbReference type="EMBL" id="JALHAT010000066">
    <property type="protein sequence ID" value="MCJ1962852.1"/>
    <property type="molecule type" value="Genomic_DNA"/>
</dbReference>
<evidence type="ECO:0000256" key="4">
    <source>
        <dbReference type="ARBA" id="ARBA00023136"/>
    </source>
</evidence>
<keyword evidence="3 5" id="KW-1133">Transmembrane helix</keyword>
<feature type="transmembrane region" description="Helical" evidence="5">
    <location>
        <begin position="113"/>
        <end position="134"/>
    </location>
</feature>
<dbReference type="Proteomes" id="UP001162802">
    <property type="component" value="Unassembled WGS sequence"/>
</dbReference>
<protein>
    <submittedName>
        <fullName evidence="6">DUF1295 domain-containing protein</fullName>
    </submittedName>
</protein>
<dbReference type="InterPro" id="IPR007269">
    <property type="entry name" value="ICMT_MeTrfase"/>
</dbReference>
<comment type="caution">
    <text evidence="6">The sequence shown here is derived from an EMBL/GenBank/DDBJ whole genome shotgun (WGS) entry which is preliminary data.</text>
</comment>
<sequence>MTSQRDTGDSETGAQRPTSDVSAGVGLVGLAALLCWLLICRNWAGLAQAFHIPGPRAPMSGPYAALAALFVTGAAMSLYSLLVDKVHQSPSTGIDWARPRPWRAVREISITKIAGLWATWIGIGLFYCIARWYWDGQYLFAMQVIGAAAPVLFLLSIPYVLWLDRFMVEPRDASWHFGALLLGREAWEAEQVKKHWRAWAIKGFFGAFMISILPGGFAQIVEADLSRIGSDPVETGSLLIGLLFLIDVQIGTVGYIFTFRPLDAHIRSGNPFLAGWVAALLCYPPFVWGTIGRSDVLGYEVHTGGWAYWLEGYTPLLWLWAGLMVVLTAIYAWATFAFGLRFSNLTYRGVLTNGPYRFTRHPAYLSKNAFWWLSTLPFLVTNGSLTDMVRNTVLLAIVSAIYFWRAKTEEAHLLREDAKYREYHAWMARNAFITRTISALWTRFAPRPVSAQAAE</sequence>
<feature type="transmembrane region" description="Helical" evidence="5">
    <location>
        <begin position="317"/>
        <end position="342"/>
    </location>
</feature>
<keyword evidence="7" id="KW-1185">Reference proteome</keyword>
<evidence type="ECO:0000256" key="1">
    <source>
        <dbReference type="ARBA" id="ARBA00004141"/>
    </source>
</evidence>
<reference evidence="6" key="1">
    <citation type="submission" date="2022-03" db="EMBL/GenBank/DDBJ databases">
        <title>Identification of a novel bacterium isolated from mangrove sediments.</title>
        <authorList>
            <person name="Pan X."/>
        </authorList>
    </citation>
    <scope>NUCLEOTIDE SEQUENCE</scope>
    <source>
        <strain evidence="6">B2637</strain>
    </source>
</reference>
<accession>A0ABT0AI42</accession>
<evidence type="ECO:0000313" key="7">
    <source>
        <dbReference type="Proteomes" id="UP001162802"/>
    </source>
</evidence>
<feature type="transmembrane region" description="Helical" evidence="5">
    <location>
        <begin position="21"/>
        <end position="44"/>
    </location>
</feature>
<proteinExistence type="predicted"/>
<evidence type="ECO:0000256" key="3">
    <source>
        <dbReference type="ARBA" id="ARBA00022989"/>
    </source>
</evidence>
<feature type="transmembrane region" description="Helical" evidence="5">
    <location>
        <begin position="199"/>
        <end position="218"/>
    </location>
</feature>
<evidence type="ECO:0000256" key="2">
    <source>
        <dbReference type="ARBA" id="ARBA00022692"/>
    </source>
</evidence>
<feature type="transmembrane region" description="Helical" evidence="5">
    <location>
        <begin position="238"/>
        <end position="259"/>
    </location>
</feature>
<dbReference type="Pfam" id="PF04140">
    <property type="entry name" value="ICMT"/>
    <property type="match status" value="1"/>
</dbReference>